<evidence type="ECO:0000256" key="5">
    <source>
        <dbReference type="ARBA" id="ARBA00022496"/>
    </source>
</evidence>
<evidence type="ECO:0000256" key="6">
    <source>
        <dbReference type="ARBA" id="ARBA00022692"/>
    </source>
</evidence>
<name>A0A3D9AVY9_9FLAO</name>
<sequence length="822" mass="91587">MKTSKTLILLLGLALSSQSLSAQQNDRIHGKIMLSEQAPVKNALLRLVNTSYQAKTNNLGEYYFENVPPGEYTLQVVLNDIELMREPIHIQKDISEIPAIYAPLNNNVIEGITVYAFSRNKFLDKDSISVSKMPLKNLENPQAFTSINQQIMKEQLTYDISEVLKNVPGMVKMQGSPGRGSGDGSFYYSLRGFPTKVSMVDGVPATTNGEIDPADIERLEVIKGPAGTLYGGAVTSFGGLINSVTKKPKDYFGGEASYLMGSYNLNRVTADVYGPITDSRNMLFRLNAAYQYQNGFRDSEFRKSFFVAPTVSYQVNDRLKFNLGAQIYNYEGTNTPIIFLPRTRPYFAHNPDELGFDWKKSYSNNDMTLKAPSINVKAEANYKISDKWSSQTLLSRNFRKTEGLYQYQFIRGNESDTILERNVQWQNSEASSTSIQQNFNGEFNIGKVKNKVLIGLDYLNQSINNNHSPIVVFDKIDGRNPSGPVGGSVTGIYGNISRDLALKRINGAIQDAIDVKKNALVRNTSSANLYGAYISNVTYITDRLITLLSLRLDHYQSEGQLNMNTNIRAGEFKQTALSPKVGIVYQIIKDQLSAYGNYMNGFSYTPPVIQQLADYSGDMKPQMANQWEVGIKGNLLRNKVNFTVGYYDILVDNIQRGIGVFQDGKEYNIVVQDGTQRSKGIEIETIMNPVQGLNIMAGYTYNHSRFEKADADVEGRRPESAGPANVFNSWISYILPISGLQGLGVGFGVNHVGKQITGNKVKTGQFAFPAYTLVNASISLEKERYRLGFKMNNLGNVQYFAGQGVVVAQMPRNFVAEVSFKF</sequence>
<keyword evidence="20" id="KW-1185">Reference proteome</keyword>
<dbReference type="GO" id="GO:0038023">
    <property type="term" value="F:signaling receptor activity"/>
    <property type="evidence" value="ECO:0007669"/>
    <property type="project" value="InterPro"/>
</dbReference>
<feature type="chain" id="PRO_5017687561" evidence="16">
    <location>
        <begin position="23"/>
        <end position="822"/>
    </location>
</feature>
<dbReference type="Gene3D" id="2.170.130.10">
    <property type="entry name" value="TonB-dependent receptor, plug domain"/>
    <property type="match status" value="1"/>
</dbReference>
<dbReference type="GO" id="GO:0015344">
    <property type="term" value="F:siderophore uptake transmembrane transporter activity"/>
    <property type="evidence" value="ECO:0007669"/>
    <property type="project" value="TreeGrafter"/>
</dbReference>
<keyword evidence="3 14" id="KW-0813">Transport</keyword>
<dbReference type="PANTHER" id="PTHR32552:SF68">
    <property type="entry name" value="FERRICHROME OUTER MEMBRANE TRANSPORTER_PHAGE RECEPTOR"/>
    <property type="match status" value="1"/>
</dbReference>
<dbReference type="NCBIfam" id="TIGR01783">
    <property type="entry name" value="TonB-siderophor"/>
    <property type="match status" value="1"/>
</dbReference>
<evidence type="ECO:0000256" key="8">
    <source>
        <dbReference type="ARBA" id="ARBA00023004"/>
    </source>
</evidence>
<evidence type="ECO:0000256" key="7">
    <source>
        <dbReference type="ARBA" id="ARBA00022729"/>
    </source>
</evidence>
<evidence type="ECO:0000256" key="9">
    <source>
        <dbReference type="ARBA" id="ARBA00023065"/>
    </source>
</evidence>
<keyword evidence="13 14" id="KW-0998">Cell outer membrane</keyword>
<gene>
    <name evidence="19" type="ORF">DRF67_16690</name>
</gene>
<comment type="caution">
    <text evidence="19">The sequence shown here is derived from an EMBL/GenBank/DDBJ whole genome shotgun (WGS) entry which is preliminary data.</text>
</comment>
<accession>A0A3D9AVY9</accession>
<evidence type="ECO:0000256" key="11">
    <source>
        <dbReference type="ARBA" id="ARBA00023136"/>
    </source>
</evidence>
<dbReference type="InterPro" id="IPR039426">
    <property type="entry name" value="TonB-dep_rcpt-like"/>
</dbReference>
<feature type="signal peptide" evidence="16">
    <location>
        <begin position="1"/>
        <end position="22"/>
    </location>
</feature>
<evidence type="ECO:0000256" key="12">
    <source>
        <dbReference type="ARBA" id="ARBA00023170"/>
    </source>
</evidence>
<dbReference type="PANTHER" id="PTHR32552">
    <property type="entry name" value="FERRICHROME IRON RECEPTOR-RELATED"/>
    <property type="match status" value="1"/>
</dbReference>
<dbReference type="Pfam" id="PF00593">
    <property type="entry name" value="TonB_dep_Rec_b-barrel"/>
    <property type="match status" value="1"/>
</dbReference>
<organism evidence="19 20">
    <name type="scientific">Chryseobacterium pennipullorum</name>
    <dbReference type="NCBI Taxonomy" id="2258963"/>
    <lineage>
        <taxon>Bacteria</taxon>
        <taxon>Pseudomonadati</taxon>
        <taxon>Bacteroidota</taxon>
        <taxon>Flavobacteriia</taxon>
        <taxon>Flavobacteriales</taxon>
        <taxon>Weeksellaceae</taxon>
        <taxon>Chryseobacterium group</taxon>
        <taxon>Chryseobacterium</taxon>
    </lineage>
</organism>
<proteinExistence type="inferred from homology"/>
<evidence type="ECO:0000259" key="17">
    <source>
        <dbReference type="Pfam" id="PF00593"/>
    </source>
</evidence>
<evidence type="ECO:0000256" key="1">
    <source>
        <dbReference type="ARBA" id="ARBA00004571"/>
    </source>
</evidence>
<feature type="domain" description="TonB-dependent receptor-like beta-barrel" evidence="17">
    <location>
        <begin position="322"/>
        <end position="794"/>
    </location>
</feature>
<dbReference type="OrthoDB" id="9775095at2"/>
<dbReference type="Pfam" id="PF07715">
    <property type="entry name" value="Plug"/>
    <property type="match status" value="1"/>
</dbReference>
<dbReference type="RefSeq" id="WP_115929438.1">
    <property type="nucleotide sequence ID" value="NZ_QNVV01000017.1"/>
</dbReference>
<dbReference type="GO" id="GO:0009279">
    <property type="term" value="C:cell outer membrane"/>
    <property type="evidence" value="ECO:0007669"/>
    <property type="project" value="UniProtKB-SubCell"/>
</dbReference>
<keyword evidence="7 16" id="KW-0732">Signal</keyword>
<feature type="domain" description="TonB-dependent receptor plug" evidence="18">
    <location>
        <begin position="138"/>
        <end position="232"/>
    </location>
</feature>
<keyword evidence="6 14" id="KW-0812">Transmembrane</keyword>
<comment type="subcellular location">
    <subcellularLocation>
        <location evidence="1 14">Cell outer membrane</location>
        <topology evidence="1 14">Multi-pass membrane protein</topology>
    </subcellularLocation>
</comment>
<reference evidence="19 20" key="1">
    <citation type="submission" date="2018-06" db="EMBL/GenBank/DDBJ databases">
        <title>Novel Chryseobacterium species.</title>
        <authorList>
            <person name="Newman J."/>
            <person name="Hugo C."/>
            <person name="Oosthuizen L."/>
            <person name="Charimba G."/>
        </authorList>
    </citation>
    <scope>NUCLEOTIDE SEQUENCE [LARGE SCALE GENOMIC DNA]</scope>
    <source>
        <strain evidence="19 20">7_F195</strain>
    </source>
</reference>
<evidence type="ECO:0000256" key="2">
    <source>
        <dbReference type="ARBA" id="ARBA00009810"/>
    </source>
</evidence>
<comment type="similarity">
    <text evidence="2 14 15">Belongs to the TonB-dependent receptor family.</text>
</comment>
<dbReference type="EMBL" id="QNVV01000017">
    <property type="protein sequence ID" value="REC45322.1"/>
    <property type="molecule type" value="Genomic_DNA"/>
</dbReference>
<keyword evidence="8" id="KW-0408">Iron</keyword>
<dbReference type="InterPro" id="IPR036942">
    <property type="entry name" value="Beta-barrel_TonB_sf"/>
</dbReference>
<evidence type="ECO:0000256" key="13">
    <source>
        <dbReference type="ARBA" id="ARBA00023237"/>
    </source>
</evidence>
<keyword evidence="12 19" id="KW-0675">Receptor</keyword>
<evidence type="ECO:0000256" key="3">
    <source>
        <dbReference type="ARBA" id="ARBA00022448"/>
    </source>
</evidence>
<dbReference type="InterPro" id="IPR000531">
    <property type="entry name" value="Beta-barrel_TonB"/>
</dbReference>
<evidence type="ECO:0000259" key="18">
    <source>
        <dbReference type="Pfam" id="PF07715"/>
    </source>
</evidence>
<dbReference type="InterPro" id="IPR010105">
    <property type="entry name" value="TonB_sidphr_rcpt"/>
</dbReference>
<dbReference type="InterPro" id="IPR013784">
    <property type="entry name" value="Carb-bd-like_fold"/>
</dbReference>
<dbReference type="InterPro" id="IPR012910">
    <property type="entry name" value="Plug_dom"/>
</dbReference>
<keyword evidence="11 14" id="KW-0472">Membrane</keyword>
<evidence type="ECO:0000256" key="4">
    <source>
        <dbReference type="ARBA" id="ARBA00022452"/>
    </source>
</evidence>
<evidence type="ECO:0000256" key="16">
    <source>
        <dbReference type="SAM" id="SignalP"/>
    </source>
</evidence>
<dbReference type="InterPro" id="IPR037066">
    <property type="entry name" value="Plug_dom_sf"/>
</dbReference>
<dbReference type="Proteomes" id="UP000256257">
    <property type="component" value="Unassembled WGS sequence"/>
</dbReference>
<evidence type="ECO:0000256" key="15">
    <source>
        <dbReference type="RuleBase" id="RU003357"/>
    </source>
</evidence>
<dbReference type="AlphaFoldDB" id="A0A3D9AVY9"/>
<evidence type="ECO:0000256" key="14">
    <source>
        <dbReference type="PROSITE-ProRule" id="PRU01360"/>
    </source>
</evidence>
<dbReference type="GO" id="GO:0030246">
    <property type="term" value="F:carbohydrate binding"/>
    <property type="evidence" value="ECO:0007669"/>
    <property type="project" value="InterPro"/>
</dbReference>
<keyword evidence="4 14" id="KW-1134">Transmembrane beta strand</keyword>
<evidence type="ECO:0000313" key="19">
    <source>
        <dbReference type="EMBL" id="REC45322.1"/>
    </source>
</evidence>
<evidence type="ECO:0000256" key="10">
    <source>
        <dbReference type="ARBA" id="ARBA00023077"/>
    </source>
</evidence>
<keyword evidence="9" id="KW-0406">Ion transport</keyword>
<dbReference type="Gene3D" id="2.40.170.20">
    <property type="entry name" value="TonB-dependent receptor, beta-barrel domain"/>
    <property type="match status" value="1"/>
</dbReference>
<dbReference type="Gene3D" id="2.60.40.1120">
    <property type="entry name" value="Carboxypeptidase-like, regulatory domain"/>
    <property type="match status" value="1"/>
</dbReference>
<evidence type="ECO:0000313" key="20">
    <source>
        <dbReference type="Proteomes" id="UP000256257"/>
    </source>
</evidence>
<dbReference type="GO" id="GO:0015891">
    <property type="term" value="P:siderophore transport"/>
    <property type="evidence" value="ECO:0007669"/>
    <property type="project" value="InterPro"/>
</dbReference>
<protein>
    <submittedName>
        <fullName evidence="19">TonB-dependent siderophore receptor</fullName>
    </submittedName>
</protein>
<dbReference type="CDD" id="cd01347">
    <property type="entry name" value="ligand_gated_channel"/>
    <property type="match status" value="1"/>
</dbReference>
<dbReference type="PROSITE" id="PS52016">
    <property type="entry name" value="TONB_DEPENDENT_REC_3"/>
    <property type="match status" value="1"/>
</dbReference>
<dbReference type="SUPFAM" id="SSF56935">
    <property type="entry name" value="Porins"/>
    <property type="match status" value="1"/>
</dbReference>
<keyword evidence="5" id="KW-0410">Iron transport</keyword>
<dbReference type="SUPFAM" id="SSF49452">
    <property type="entry name" value="Starch-binding domain-like"/>
    <property type="match status" value="1"/>
</dbReference>
<keyword evidence="10 15" id="KW-0798">TonB box</keyword>